<dbReference type="InterPro" id="IPR032675">
    <property type="entry name" value="LRR_dom_sf"/>
</dbReference>
<dbReference type="Proteomes" id="UP000800094">
    <property type="component" value="Unassembled WGS sequence"/>
</dbReference>
<evidence type="ECO:0000313" key="1">
    <source>
        <dbReference type="EMBL" id="KAF2240540.1"/>
    </source>
</evidence>
<dbReference type="Gene3D" id="3.80.10.10">
    <property type="entry name" value="Ribonuclease Inhibitor"/>
    <property type="match status" value="1"/>
</dbReference>
<dbReference type="OrthoDB" id="3799981at2759"/>
<dbReference type="RefSeq" id="XP_033675544.1">
    <property type="nucleotide sequence ID" value="XM_033824502.1"/>
</dbReference>
<reference evidence="1" key="1">
    <citation type="journal article" date="2020" name="Stud. Mycol.">
        <title>101 Dothideomycetes genomes: a test case for predicting lifestyles and emergence of pathogens.</title>
        <authorList>
            <person name="Haridas S."/>
            <person name="Albert R."/>
            <person name="Binder M."/>
            <person name="Bloem J."/>
            <person name="Labutti K."/>
            <person name="Salamov A."/>
            <person name="Andreopoulos B."/>
            <person name="Baker S."/>
            <person name="Barry K."/>
            <person name="Bills G."/>
            <person name="Bluhm B."/>
            <person name="Cannon C."/>
            <person name="Castanera R."/>
            <person name="Culley D."/>
            <person name="Daum C."/>
            <person name="Ezra D."/>
            <person name="Gonzalez J."/>
            <person name="Henrissat B."/>
            <person name="Kuo A."/>
            <person name="Liang C."/>
            <person name="Lipzen A."/>
            <person name="Lutzoni F."/>
            <person name="Magnuson J."/>
            <person name="Mondo S."/>
            <person name="Nolan M."/>
            <person name="Ohm R."/>
            <person name="Pangilinan J."/>
            <person name="Park H.-J."/>
            <person name="Ramirez L."/>
            <person name="Alfaro M."/>
            <person name="Sun H."/>
            <person name="Tritt A."/>
            <person name="Yoshinaga Y."/>
            <person name="Zwiers L.-H."/>
            <person name="Turgeon B."/>
            <person name="Goodwin S."/>
            <person name="Spatafora J."/>
            <person name="Crous P."/>
            <person name="Grigoriev I."/>
        </authorList>
    </citation>
    <scope>NUCLEOTIDE SEQUENCE</scope>
    <source>
        <strain evidence="1">CBS 122368</strain>
    </source>
</reference>
<sequence>MKDDKRLSNLKELTLNNFSLESIYTAIADIIDFTALERLTLFGCEEADLFLEEMGTQTLGAALSLRHLAVQVQDDTCLEDILDSCSNLMSLHLRWEDDADPSALLGRLRDLGSSLRTLALHQNREDPPPDEWDRILSYCPNLRQLGCQLSTYVFDPNEWCNDFPEVLDALGQLPDLRIVHFRYVRFEELARFEWRDFRKPREITWEVQRFANGFFQYLDDRNLCPKLKALAFGVNWTPRRPLAANEYSVPRHCFIKGWQTDALNRRTAIAVPVPTYRLRELDPELDILDFDPECEWVGGLPGRFLHR</sequence>
<dbReference type="SUPFAM" id="SSF52047">
    <property type="entry name" value="RNI-like"/>
    <property type="match status" value="1"/>
</dbReference>
<organism evidence="1 2">
    <name type="scientific">Trematosphaeria pertusa</name>
    <dbReference type="NCBI Taxonomy" id="390896"/>
    <lineage>
        <taxon>Eukaryota</taxon>
        <taxon>Fungi</taxon>
        <taxon>Dikarya</taxon>
        <taxon>Ascomycota</taxon>
        <taxon>Pezizomycotina</taxon>
        <taxon>Dothideomycetes</taxon>
        <taxon>Pleosporomycetidae</taxon>
        <taxon>Pleosporales</taxon>
        <taxon>Massarineae</taxon>
        <taxon>Trematosphaeriaceae</taxon>
        <taxon>Trematosphaeria</taxon>
    </lineage>
</organism>
<gene>
    <name evidence="1" type="ORF">BU26DRAFT_442429</name>
</gene>
<evidence type="ECO:0000313" key="2">
    <source>
        <dbReference type="Proteomes" id="UP000800094"/>
    </source>
</evidence>
<keyword evidence="2" id="KW-1185">Reference proteome</keyword>
<dbReference type="GeneID" id="54577832"/>
<name>A0A6A6HSX4_9PLEO</name>
<proteinExistence type="predicted"/>
<evidence type="ECO:0008006" key="3">
    <source>
        <dbReference type="Google" id="ProtNLM"/>
    </source>
</evidence>
<accession>A0A6A6HSX4</accession>
<dbReference type="AlphaFoldDB" id="A0A6A6HSX4"/>
<protein>
    <recommendedName>
        <fullName evidence="3">F-box domain-containing protein</fullName>
    </recommendedName>
</protein>
<dbReference type="EMBL" id="ML987217">
    <property type="protein sequence ID" value="KAF2240540.1"/>
    <property type="molecule type" value="Genomic_DNA"/>
</dbReference>